<dbReference type="EMBL" id="PQFF01000017">
    <property type="protein sequence ID" value="RHZ89009.1"/>
    <property type="molecule type" value="Genomic_DNA"/>
</dbReference>
<keyword evidence="2" id="KW-1185">Reference proteome</keyword>
<evidence type="ECO:0000313" key="2">
    <source>
        <dbReference type="Proteomes" id="UP000266861"/>
    </source>
</evidence>
<dbReference type="AlphaFoldDB" id="A0A397JKV9"/>
<evidence type="ECO:0000313" key="1">
    <source>
        <dbReference type="EMBL" id="RHZ89009.1"/>
    </source>
</evidence>
<protein>
    <submittedName>
        <fullName evidence="1">Uncharacterized protein</fullName>
    </submittedName>
</protein>
<sequence>MGPQYVGLLPNTRRLGILKIYHRERYDVECLIPTFRSGLHSVMVWGCFVGEIKGPLRILKNNIQKQKNFPRNLDELKNALKGEWSKFDVAILGGRWLNATKN</sequence>
<gene>
    <name evidence="1" type="ORF">Glove_19g429</name>
</gene>
<reference evidence="1 2" key="1">
    <citation type="submission" date="2018-08" db="EMBL/GenBank/DDBJ databases">
        <title>Genome and evolution of the arbuscular mycorrhizal fungus Diversispora epigaea (formerly Glomus versiforme) and its bacterial endosymbionts.</title>
        <authorList>
            <person name="Sun X."/>
            <person name="Fei Z."/>
            <person name="Harrison M."/>
        </authorList>
    </citation>
    <scope>NUCLEOTIDE SEQUENCE [LARGE SCALE GENOMIC DNA]</scope>
    <source>
        <strain evidence="1 2">IT104</strain>
    </source>
</reference>
<accession>A0A397JKV9</accession>
<dbReference type="Proteomes" id="UP000266861">
    <property type="component" value="Unassembled WGS sequence"/>
</dbReference>
<comment type="caution">
    <text evidence="1">The sequence shown here is derived from an EMBL/GenBank/DDBJ whole genome shotgun (WGS) entry which is preliminary data.</text>
</comment>
<name>A0A397JKV9_9GLOM</name>
<proteinExistence type="predicted"/>
<dbReference type="OrthoDB" id="2393464at2759"/>
<organism evidence="1 2">
    <name type="scientific">Diversispora epigaea</name>
    <dbReference type="NCBI Taxonomy" id="1348612"/>
    <lineage>
        <taxon>Eukaryota</taxon>
        <taxon>Fungi</taxon>
        <taxon>Fungi incertae sedis</taxon>
        <taxon>Mucoromycota</taxon>
        <taxon>Glomeromycotina</taxon>
        <taxon>Glomeromycetes</taxon>
        <taxon>Diversisporales</taxon>
        <taxon>Diversisporaceae</taxon>
        <taxon>Diversispora</taxon>
    </lineage>
</organism>